<evidence type="ECO:0008006" key="9">
    <source>
        <dbReference type="Google" id="ProtNLM"/>
    </source>
</evidence>
<dbReference type="EMBL" id="MCFL01000055">
    <property type="protein sequence ID" value="ORZ31760.1"/>
    <property type="molecule type" value="Genomic_DNA"/>
</dbReference>
<dbReference type="PANTHER" id="PTHR23513">
    <property type="entry name" value="INTEGRAL MEMBRANE EFFLUX PROTEIN-RELATED"/>
    <property type="match status" value="1"/>
</dbReference>
<dbReference type="GO" id="GO:0005886">
    <property type="term" value="C:plasma membrane"/>
    <property type="evidence" value="ECO:0007669"/>
    <property type="project" value="UniProtKB-SubCell"/>
</dbReference>
<evidence type="ECO:0000313" key="7">
    <source>
        <dbReference type="EMBL" id="ORZ31760.1"/>
    </source>
</evidence>
<accession>A0A1Y2HAX6</accession>
<evidence type="ECO:0000256" key="5">
    <source>
        <dbReference type="ARBA" id="ARBA00023136"/>
    </source>
</evidence>
<keyword evidence="5 6" id="KW-0472">Membrane</keyword>
<evidence type="ECO:0000256" key="4">
    <source>
        <dbReference type="ARBA" id="ARBA00022989"/>
    </source>
</evidence>
<feature type="transmembrane region" description="Helical" evidence="6">
    <location>
        <begin position="402"/>
        <end position="424"/>
    </location>
</feature>
<organism evidence="7 8">
    <name type="scientific">Catenaria anguillulae PL171</name>
    <dbReference type="NCBI Taxonomy" id="765915"/>
    <lineage>
        <taxon>Eukaryota</taxon>
        <taxon>Fungi</taxon>
        <taxon>Fungi incertae sedis</taxon>
        <taxon>Blastocladiomycota</taxon>
        <taxon>Blastocladiomycetes</taxon>
        <taxon>Blastocladiales</taxon>
        <taxon>Catenariaceae</taxon>
        <taxon>Catenaria</taxon>
    </lineage>
</organism>
<evidence type="ECO:0000256" key="6">
    <source>
        <dbReference type="SAM" id="Phobius"/>
    </source>
</evidence>
<feature type="transmembrane region" description="Helical" evidence="6">
    <location>
        <begin position="362"/>
        <end position="390"/>
    </location>
</feature>
<dbReference type="Proteomes" id="UP000193411">
    <property type="component" value="Unassembled WGS sequence"/>
</dbReference>
<keyword evidence="8" id="KW-1185">Reference proteome</keyword>
<evidence type="ECO:0000256" key="3">
    <source>
        <dbReference type="ARBA" id="ARBA00022692"/>
    </source>
</evidence>
<protein>
    <recommendedName>
        <fullName evidence="9">Major facilitator superfamily domain-containing protein</fullName>
    </recommendedName>
</protein>
<dbReference type="AlphaFoldDB" id="A0A1Y2HAX6"/>
<dbReference type="OrthoDB" id="5344169at2759"/>
<dbReference type="InterPro" id="IPR036259">
    <property type="entry name" value="MFS_trans_sf"/>
</dbReference>
<dbReference type="Gene3D" id="1.20.1250.20">
    <property type="entry name" value="MFS general substrate transporter like domains"/>
    <property type="match status" value="1"/>
</dbReference>
<evidence type="ECO:0000256" key="2">
    <source>
        <dbReference type="ARBA" id="ARBA00022475"/>
    </source>
</evidence>
<keyword evidence="3 6" id="KW-0812">Transmembrane</keyword>
<gene>
    <name evidence="7" type="ORF">BCR44DRAFT_1441579</name>
</gene>
<comment type="caution">
    <text evidence="7">The sequence shown here is derived from an EMBL/GenBank/DDBJ whole genome shotgun (WGS) entry which is preliminary data.</text>
</comment>
<reference evidence="7 8" key="1">
    <citation type="submission" date="2016-07" db="EMBL/GenBank/DDBJ databases">
        <title>Pervasive Adenine N6-methylation of Active Genes in Fungi.</title>
        <authorList>
            <consortium name="DOE Joint Genome Institute"/>
            <person name="Mondo S.J."/>
            <person name="Dannebaum R.O."/>
            <person name="Kuo R.C."/>
            <person name="Labutti K."/>
            <person name="Haridas S."/>
            <person name="Kuo A."/>
            <person name="Salamov A."/>
            <person name="Ahrendt S.R."/>
            <person name="Lipzen A."/>
            <person name="Sullivan W."/>
            <person name="Andreopoulos W.B."/>
            <person name="Clum A."/>
            <person name="Lindquist E."/>
            <person name="Daum C."/>
            <person name="Ramamoorthy G.K."/>
            <person name="Gryganskyi A."/>
            <person name="Culley D."/>
            <person name="Magnuson J.K."/>
            <person name="James T.Y."/>
            <person name="O'Malley M.A."/>
            <person name="Stajich J.E."/>
            <person name="Spatafora J.W."/>
            <person name="Visel A."/>
            <person name="Grigoriev I.V."/>
        </authorList>
    </citation>
    <scope>NUCLEOTIDE SEQUENCE [LARGE SCALE GENOMIC DNA]</scope>
    <source>
        <strain evidence="7 8">PL171</strain>
    </source>
</reference>
<keyword evidence="4 6" id="KW-1133">Transmembrane helix</keyword>
<feature type="transmembrane region" description="Helical" evidence="6">
    <location>
        <begin position="172"/>
        <end position="192"/>
    </location>
</feature>
<proteinExistence type="predicted"/>
<sequence length="532" mass="58321">MGVSDSGLFAEFTPTERRNLAIYTLGMMAYKFALENLSGCFSNIVLQRVAINPSSTWSTIVSINFAAQSVGSLLVSPLIKRWPTARVLSTTIIVFALLVAVVPIMELLTGGGRDGTLMAGEKGYKFGRWNVMIVAGLFPAIGVAHGVIELVRRVIPSKIVGDDALKLRKMDSTVHIFYQVGGVSGALMSRYFIEWFSYAYTLTIIPVFFLFIVAPIWNRLQANDDIPAAKARDPSKAPRGMLGELGSIFKAFFRSVWIGCKLTLTNRSLVWLTMAYAFPFVIHRYKENVLYAHYANFALGRGAFQQQLVGGSNLGELLGACFVLFFANAVPTPLPWLRADAITLFILWVYPTVSPPRNNIEGFVWILTAINVPISFGWAAGDCSLVAYIQSRLAAIEDTDPSISPLGAVMSFLYILYITLFALLSQAIGRLQDAYVADLRARFGAPRQWPPLAGLARTQEAMFWSAGMVVTISGTLVLLSTLIPKGALQWNPDTLGDDSELDELRQQVKGNASVVEPGEKSNNDAIKNAMFA</sequence>
<feature type="transmembrane region" description="Helical" evidence="6">
    <location>
        <begin position="308"/>
        <end position="327"/>
    </location>
</feature>
<evidence type="ECO:0000313" key="8">
    <source>
        <dbReference type="Proteomes" id="UP000193411"/>
    </source>
</evidence>
<dbReference type="SUPFAM" id="SSF103473">
    <property type="entry name" value="MFS general substrate transporter"/>
    <property type="match status" value="1"/>
</dbReference>
<evidence type="ECO:0000256" key="1">
    <source>
        <dbReference type="ARBA" id="ARBA00004651"/>
    </source>
</evidence>
<feature type="transmembrane region" description="Helical" evidence="6">
    <location>
        <begin position="198"/>
        <end position="217"/>
    </location>
</feature>
<feature type="transmembrane region" description="Helical" evidence="6">
    <location>
        <begin position="87"/>
        <end position="109"/>
    </location>
</feature>
<feature type="transmembrane region" description="Helical" evidence="6">
    <location>
        <begin position="461"/>
        <end position="483"/>
    </location>
</feature>
<keyword evidence="2" id="KW-1003">Cell membrane</keyword>
<name>A0A1Y2HAX6_9FUNG</name>
<feature type="transmembrane region" description="Helical" evidence="6">
    <location>
        <begin position="129"/>
        <end position="151"/>
    </location>
</feature>
<dbReference type="PANTHER" id="PTHR23513:SF6">
    <property type="entry name" value="MAJOR FACILITATOR SUPERFAMILY ASSOCIATED DOMAIN-CONTAINING PROTEIN"/>
    <property type="match status" value="1"/>
</dbReference>
<comment type="subcellular location">
    <subcellularLocation>
        <location evidence="1">Cell membrane</location>
        <topology evidence="1">Multi-pass membrane protein</topology>
    </subcellularLocation>
</comment>